<dbReference type="PANTHER" id="PTHR45848">
    <property type="entry name" value="DUAL SPECIFICITY PROTEIN PHOSPHATASE 12 FAMILY MEMBER"/>
    <property type="match status" value="1"/>
</dbReference>
<keyword evidence="4" id="KW-1185">Reference proteome</keyword>
<name>A0A2R5GDK4_9STRA</name>
<evidence type="ECO:0000256" key="2">
    <source>
        <dbReference type="SAM" id="MobiDB-lite"/>
    </source>
</evidence>
<evidence type="ECO:0000313" key="3">
    <source>
        <dbReference type="EMBL" id="GBG29032.1"/>
    </source>
</evidence>
<proteinExistence type="inferred from homology"/>
<gene>
    <name evidence="3" type="ORF">FCC1311_052542</name>
</gene>
<dbReference type="Proteomes" id="UP000241890">
    <property type="component" value="Unassembled WGS sequence"/>
</dbReference>
<organism evidence="3 4">
    <name type="scientific">Hondaea fermentalgiana</name>
    <dbReference type="NCBI Taxonomy" id="2315210"/>
    <lineage>
        <taxon>Eukaryota</taxon>
        <taxon>Sar</taxon>
        <taxon>Stramenopiles</taxon>
        <taxon>Bigyra</taxon>
        <taxon>Labyrinthulomycetes</taxon>
        <taxon>Thraustochytrida</taxon>
        <taxon>Thraustochytriidae</taxon>
        <taxon>Hondaea</taxon>
    </lineage>
</organism>
<accession>A0A2R5GDK4</accession>
<comment type="similarity">
    <text evidence="1">Belongs to the protein-tyrosine phosphatase family. Non-receptor class dual specificity subfamily.</text>
</comment>
<evidence type="ECO:0000256" key="1">
    <source>
        <dbReference type="ARBA" id="ARBA00008601"/>
    </source>
</evidence>
<dbReference type="EMBL" id="BEYU01000052">
    <property type="protein sequence ID" value="GBG29032.1"/>
    <property type="molecule type" value="Genomic_DNA"/>
</dbReference>
<feature type="compositionally biased region" description="Basic and acidic residues" evidence="2">
    <location>
        <begin position="208"/>
        <end position="221"/>
    </location>
</feature>
<dbReference type="AlphaFoldDB" id="A0A2R5GDK4"/>
<reference evidence="3 4" key="1">
    <citation type="submission" date="2017-12" db="EMBL/GenBank/DDBJ databases">
        <title>Sequencing, de novo assembly and annotation of complete genome of a new Thraustochytrid species, strain FCC1311.</title>
        <authorList>
            <person name="Sedici K."/>
            <person name="Godart F."/>
            <person name="Aiese Cigliano R."/>
            <person name="Sanseverino W."/>
            <person name="Barakat M."/>
            <person name="Ortet P."/>
            <person name="Marechal E."/>
            <person name="Cagnac O."/>
            <person name="Amato A."/>
        </authorList>
    </citation>
    <scope>NUCLEOTIDE SEQUENCE [LARGE SCALE GENOMIC DNA]</scope>
</reference>
<dbReference type="InParanoid" id="A0A2R5GDK4"/>
<feature type="region of interest" description="Disordered" evidence="2">
    <location>
        <begin position="208"/>
        <end position="230"/>
    </location>
</feature>
<comment type="caution">
    <text evidence="3">The sequence shown here is derived from an EMBL/GenBank/DDBJ whole genome shotgun (WGS) entry which is preliminary data.</text>
</comment>
<dbReference type="OrthoDB" id="2017893at2759"/>
<protein>
    <submittedName>
        <fullName evidence="3">Dual specificity protein phosphatase 12</fullName>
    </submittedName>
</protein>
<sequence>MVNEAVPAADGVGLVCKKIMLSRLELLALEDGAFGVFARFPQRLFGTSAGGRLLSEKAPSTEAMETESPAPEAAEQAEEARVTVYCCQRCRCALFTSRQLSSQHATGQHDFGYFKRVKDSGTLGKDCSSLFLSEPNEWMSALAMADEVVGKLNCPKCGHRVGSFAWAGSQCSCGTWIVPAIQVPLSKVDPREISLDAIPAHCADLKVPETVDEGSGDKKESGEDEDETNLAAQSLQDAAAKASAEARDPRELAHEKWINLVNKGAVDEAMGLVDRTECSMTTVQKKIFDGPVKLGKVVSASTAKLKGRITIEAPGAVAMPAPSQATRIIFSVDGIEGRFGEAISWAPETSADGPKVQHVMRVKDPSDAYLHGQR</sequence>
<evidence type="ECO:0000313" key="4">
    <source>
        <dbReference type="Proteomes" id="UP000241890"/>
    </source>
</evidence>